<evidence type="ECO:0000259" key="1">
    <source>
        <dbReference type="Pfam" id="PF13910"/>
    </source>
</evidence>
<evidence type="ECO:0000313" key="3">
    <source>
        <dbReference type="EMBL" id="GAA4188544.1"/>
    </source>
</evidence>
<evidence type="ECO:0000313" key="4">
    <source>
        <dbReference type="Proteomes" id="UP001500213"/>
    </source>
</evidence>
<dbReference type="InterPro" id="IPR055804">
    <property type="entry name" value="DUF7380"/>
</dbReference>
<evidence type="ECO:0008006" key="5">
    <source>
        <dbReference type="Google" id="ProtNLM"/>
    </source>
</evidence>
<dbReference type="EMBL" id="BAABBX010000012">
    <property type="protein sequence ID" value="GAA4188544.1"/>
    <property type="molecule type" value="Genomic_DNA"/>
</dbReference>
<evidence type="ECO:0000259" key="2">
    <source>
        <dbReference type="Pfam" id="PF24098"/>
    </source>
</evidence>
<sequence length="617" mass="66766">MSAATHSLYLVTATPDSRWQAAARQPDLQAALANDDGTLLMGSPLRAIADDADADEDVRYLAGLLATVAWFMPNANDWTNPYGPFAAFGDRRSPIPADFVEADITVLAEIADLIPNLVLRSRVLDVVAIAGDPALRPIRHAAQLQALADHGVTSEAMTHADEQWDRGLAVGVRFRGVASAQLDEIERQLVEAASTSSDGGLAVRAARLLGDHRLGREHAAAIAEHLAGHAEGIESIAAQHTLETAAEWYRRAGDPEAAEDATYAIIERLITEADASEAFRASIHLEMALKILRTLPRAARERLGVADLPTELARRIRESGAAAIGQMRVFTTESVDLSGHVTELLAAIRSDDPVESVRRFAGIQPFANLSAFRTEAEQRERQFPLSSLFGRRTLSSDGRTVYRSPTGDAATIYGEKASIWEGLIQHYQLRVNLLGGIVLPRAWGQLSTDHRLHIGDFQALAASSTIVPSTHEGVFARGLHYGYSGDFGAAVHLLVPAIEALVRLHLANAGERTSTISADGNENEIGLSSLMENERVVDIFGEDVAFELRALLCGPIGPNLRNEVAHGLLGDAVFSSGVSIYLWWLTLKLVFMPYWNALHDPEAAEAREPTVPEPDSD</sequence>
<dbReference type="InterPro" id="IPR025209">
    <property type="entry name" value="DUF4209"/>
</dbReference>
<dbReference type="Proteomes" id="UP001500213">
    <property type="component" value="Unassembled WGS sequence"/>
</dbReference>
<feature type="domain" description="DUF7380" evidence="2">
    <location>
        <begin position="45"/>
        <end position="127"/>
    </location>
</feature>
<organism evidence="3 4">
    <name type="scientific">Gryllotalpicola kribbensis</name>
    <dbReference type="NCBI Taxonomy" id="993084"/>
    <lineage>
        <taxon>Bacteria</taxon>
        <taxon>Bacillati</taxon>
        <taxon>Actinomycetota</taxon>
        <taxon>Actinomycetes</taxon>
        <taxon>Micrococcales</taxon>
        <taxon>Microbacteriaceae</taxon>
        <taxon>Gryllotalpicola</taxon>
    </lineage>
</organism>
<gene>
    <name evidence="3" type="ORF">GCM10022288_15030</name>
</gene>
<protein>
    <recommendedName>
        <fullName evidence="5">DUF4209 domain-containing protein</fullName>
    </recommendedName>
</protein>
<name>A0ABP8AR57_9MICO</name>
<feature type="domain" description="DUF4209" evidence="1">
    <location>
        <begin position="498"/>
        <end position="588"/>
    </location>
</feature>
<accession>A0ABP8AR57</accession>
<dbReference type="Pfam" id="PF24098">
    <property type="entry name" value="DUF7380"/>
    <property type="match status" value="1"/>
</dbReference>
<comment type="caution">
    <text evidence="3">The sequence shown here is derived from an EMBL/GenBank/DDBJ whole genome shotgun (WGS) entry which is preliminary data.</text>
</comment>
<keyword evidence="4" id="KW-1185">Reference proteome</keyword>
<proteinExistence type="predicted"/>
<dbReference type="Pfam" id="PF13910">
    <property type="entry name" value="DUF4209"/>
    <property type="match status" value="1"/>
</dbReference>
<reference evidence="4" key="1">
    <citation type="journal article" date="2019" name="Int. J. Syst. Evol. Microbiol.">
        <title>The Global Catalogue of Microorganisms (GCM) 10K type strain sequencing project: providing services to taxonomists for standard genome sequencing and annotation.</title>
        <authorList>
            <consortium name="The Broad Institute Genomics Platform"/>
            <consortium name="The Broad Institute Genome Sequencing Center for Infectious Disease"/>
            <person name="Wu L."/>
            <person name="Ma J."/>
        </authorList>
    </citation>
    <scope>NUCLEOTIDE SEQUENCE [LARGE SCALE GENOMIC DNA]</scope>
    <source>
        <strain evidence="4">JCM 17593</strain>
    </source>
</reference>